<dbReference type="AlphaFoldDB" id="A0A3P7KIX1"/>
<keyword evidence="2" id="KW-1185">Reference proteome</keyword>
<dbReference type="EMBL" id="UYYB01007423">
    <property type="protein sequence ID" value="VDM68038.1"/>
    <property type="molecule type" value="Genomic_DNA"/>
</dbReference>
<proteinExistence type="predicted"/>
<sequence length="95" mass="10910">MTTAEIIMSVQGTFKTAVIIKDAICKIKDTVHGVTNAQKHGPQNLDKDAMYLSVIMEEMRSWAFKDFSTLQWKPWSNIGQFRMMRITSKVCQHLC</sequence>
<gene>
    <name evidence="1" type="ORF">SVUK_LOCUS3036</name>
</gene>
<evidence type="ECO:0000313" key="2">
    <source>
        <dbReference type="Proteomes" id="UP000270094"/>
    </source>
</evidence>
<dbReference type="Proteomes" id="UP000270094">
    <property type="component" value="Unassembled WGS sequence"/>
</dbReference>
<protein>
    <submittedName>
        <fullName evidence="1">Uncharacterized protein</fullName>
    </submittedName>
</protein>
<organism evidence="1 2">
    <name type="scientific">Strongylus vulgaris</name>
    <name type="common">Blood worm</name>
    <dbReference type="NCBI Taxonomy" id="40348"/>
    <lineage>
        <taxon>Eukaryota</taxon>
        <taxon>Metazoa</taxon>
        <taxon>Ecdysozoa</taxon>
        <taxon>Nematoda</taxon>
        <taxon>Chromadorea</taxon>
        <taxon>Rhabditida</taxon>
        <taxon>Rhabditina</taxon>
        <taxon>Rhabditomorpha</taxon>
        <taxon>Strongyloidea</taxon>
        <taxon>Strongylidae</taxon>
        <taxon>Strongylus</taxon>
    </lineage>
</organism>
<name>A0A3P7KIX1_STRVU</name>
<evidence type="ECO:0000313" key="1">
    <source>
        <dbReference type="EMBL" id="VDM68038.1"/>
    </source>
</evidence>
<reference evidence="1 2" key="1">
    <citation type="submission" date="2018-11" db="EMBL/GenBank/DDBJ databases">
        <authorList>
            <consortium name="Pathogen Informatics"/>
        </authorList>
    </citation>
    <scope>NUCLEOTIDE SEQUENCE [LARGE SCALE GENOMIC DNA]</scope>
</reference>
<accession>A0A3P7KIX1</accession>